<keyword evidence="7" id="KW-1185">Reference proteome</keyword>
<evidence type="ECO:0000256" key="3">
    <source>
        <dbReference type="ARBA" id="ARBA00023163"/>
    </source>
</evidence>
<dbReference type="PANTHER" id="PTHR30055">
    <property type="entry name" value="HTH-TYPE TRANSCRIPTIONAL REGULATOR RUTR"/>
    <property type="match status" value="1"/>
</dbReference>
<feature type="domain" description="HTH tetR-type" evidence="5">
    <location>
        <begin position="17"/>
        <end position="77"/>
    </location>
</feature>
<evidence type="ECO:0000256" key="4">
    <source>
        <dbReference type="PROSITE-ProRule" id="PRU00335"/>
    </source>
</evidence>
<dbReference type="InterPro" id="IPR050109">
    <property type="entry name" value="HTH-type_TetR-like_transc_reg"/>
</dbReference>
<proteinExistence type="predicted"/>
<dbReference type="Gene3D" id="1.10.357.10">
    <property type="entry name" value="Tetracycline Repressor, domain 2"/>
    <property type="match status" value="1"/>
</dbReference>
<sequence length="199" mass="21775">MAHPPSNPTSLVERKRRLVQQRIVDAADELFAEKGFENVSVTDIAARADVGRTTFFRYFGDKTEVVFAREREVLDAVAELLARGPGPARDATEAVERLRPVVLDVCARVTSDPHEHERHGRLLALHPELQARDALKAQQMADLLADALVREGTDEASAVLAAQVALACYRTGRRRAATAGALVEETRAAFEAALRLGRA</sequence>
<evidence type="ECO:0000313" key="6">
    <source>
        <dbReference type="EMBL" id="PRY15839.1"/>
    </source>
</evidence>
<dbReference type="RefSeq" id="WP_106209552.1">
    <property type="nucleotide sequence ID" value="NZ_PVZF01000004.1"/>
</dbReference>
<organism evidence="6 7">
    <name type="scientific">Kineococcus rhizosphaerae</name>
    <dbReference type="NCBI Taxonomy" id="559628"/>
    <lineage>
        <taxon>Bacteria</taxon>
        <taxon>Bacillati</taxon>
        <taxon>Actinomycetota</taxon>
        <taxon>Actinomycetes</taxon>
        <taxon>Kineosporiales</taxon>
        <taxon>Kineosporiaceae</taxon>
        <taxon>Kineococcus</taxon>
    </lineage>
</organism>
<name>A0A2T0R507_9ACTN</name>
<dbReference type="SUPFAM" id="SSF46689">
    <property type="entry name" value="Homeodomain-like"/>
    <property type="match status" value="1"/>
</dbReference>
<dbReference type="GO" id="GO:0000976">
    <property type="term" value="F:transcription cis-regulatory region binding"/>
    <property type="evidence" value="ECO:0007669"/>
    <property type="project" value="TreeGrafter"/>
</dbReference>
<dbReference type="PROSITE" id="PS50977">
    <property type="entry name" value="HTH_TETR_2"/>
    <property type="match status" value="1"/>
</dbReference>
<dbReference type="PROSITE" id="PS01081">
    <property type="entry name" value="HTH_TETR_1"/>
    <property type="match status" value="1"/>
</dbReference>
<dbReference type="InterPro" id="IPR023772">
    <property type="entry name" value="DNA-bd_HTH_TetR-type_CS"/>
</dbReference>
<dbReference type="InterPro" id="IPR001647">
    <property type="entry name" value="HTH_TetR"/>
</dbReference>
<protein>
    <submittedName>
        <fullName evidence="6">TetR family transcriptional regulator</fullName>
    </submittedName>
</protein>
<evidence type="ECO:0000256" key="1">
    <source>
        <dbReference type="ARBA" id="ARBA00023015"/>
    </source>
</evidence>
<gene>
    <name evidence="6" type="ORF">CLV37_10448</name>
</gene>
<feature type="DNA-binding region" description="H-T-H motif" evidence="4">
    <location>
        <begin position="40"/>
        <end position="59"/>
    </location>
</feature>
<dbReference type="GO" id="GO:0003700">
    <property type="term" value="F:DNA-binding transcription factor activity"/>
    <property type="evidence" value="ECO:0007669"/>
    <property type="project" value="TreeGrafter"/>
</dbReference>
<evidence type="ECO:0000256" key="2">
    <source>
        <dbReference type="ARBA" id="ARBA00023125"/>
    </source>
</evidence>
<dbReference type="InterPro" id="IPR009057">
    <property type="entry name" value="Homeodomain-like_sf"/>
</dbReference>
<keyword evidence="1" id="KW-0805">Transcription regulation</keyword>
<reference evidence="6 7" key="1">
    <citation type="submission" date="2018-03" db="EMBL/GenBank/DDBJ databases">
        <title>Genomic Encyclopedia of Archaeal and Bacterial Type Strains, Phase II (KMG-II): from individual species to whole genera.</title>
        <authorList>
            <person name="Goeker M."/>
        </authorList>
    </citation>
    <scope>NUCLEOTIDE SEQUENCE [LARGE SCALE GENOMIC DNA]</scope>
    <source>
        <strain evidence="6 7">DSM 19711</strain>
    </source>
</reference>
<dbReference type="PANTHER" id="PTHR30055:SF234">
    <property type="entry name" value="HTH-TYPE TRANSCRIPTIONAL REGULATOR BETI"/>
    <property type="match status" value="1"/>
</dbReference>
<dbReference type="EMBL" id="PVZF01000004">
    <property type="protein sequence ID" value="PRY15839.1"/>
    <property type="molecule type" value="Genomic_DNA"/>
</dbReference>
<dbReference type="PRINTS" id="PR00455">
    <property type="entry name" value="HTHTETR"/>
</dbReference>
<keyword evidence="3" id="KW-0804">Transcription</keyword>
<dbReference type="OrthoDB" id="3235020at2"/>
<accession>A0A2T0R507</accession>
<keyword evidence="2 4" id="KW-0238">DNA-binding</keyword>
<dbReference type="AlphaFoldDB" id="A0A2T0R507"/>
<dbReference type="Pfam" id="PF00440">
    <property type="entry name" value="TetR_N"/>
    <property type="match status" value="1"/>
</dbReference>
<evidence type="ECO:0000259" key="5">
    <source>
        <dbReference type="PROSITE" id="PS50977"/>
    </source>
</evidence>
<dbReference type="Proteomes" id="UP000238083">
    <property type="component" value="Unassembled WGS sequence"/>
</dbReference>
<comment type="caution">
    <text evidence="6">The sequence shown here is derived from an EMBL/GenBank/DDBJ whole genome shotgun (WGS) entry which is preliminary data.</text>
</comment>
<evidence type="ECO:0000313" key="7">
    <source>
        <dbReference type="Proteomes" id="UP000238083"/>
    </source>
</evidence>